<organism evidence="6 7">
    <name type="scientific">Cerrena zonata</name>
    <dbReference type="NCBI Taxonomy" id="2478898"/>
    <lineage>
        <taxon>Eukaryota</taxon>
        <taxon>Fungi</taxon>
        <taxon>Dikarya</taxon>
        <taxon>Basidiomycota</taxon>
        <taxon>Agaricomycotina</taxon>
        <taxon>Agaricomycetes</taxon>
        <taxon>Polyporales</taxon>
        <taxon>Cerrenaceae</taxon>
        <taxon>Cerrena</taxon>
    </lineage>
</organism>
<dbReference type="PROSITE" id="PS50865">
    <property type="entry name" value="ZF_MYND_2"/>
    <property type="match status" value="1"/>
</dbReference>
<name>A0AAW0GQZ6_9APHY</name>
<evidence type="ECO:0000256" key="3">
    <source>
        <dbReference type="ARBA" id="ARBA00022833"/>
    </source>
</evidence>
<dbReference type="InterPro" id="IPR002893">
    <property type="entry name" value="Znf_MYND"/>
</dbReference>
<evidence type="ECO:0000259" key="5">
    <source>
        <dbReference type="PROSITE" id="PS50865"/>
    </source>
</evidence>
<keyword evidence="3" id="KW-0862">Zinc</keyword>
<dbReference type="GO" id="GO:0008270">
    <property type="term" value="F:zinc ion binding"/>
    <property type="evidence" value="ECO:0007669"/>
    <property type="project" value="UniProtKB-KW"/>
</dbReference>
<keyword evidence="1" id="KW-0479">Metal-binding</keyword>
<dbReference type="Pfam" id="PF01753">
    <property type="entry name" value="zf-MYND"/>
    <property type="match status" value="1"/>
</dbReference>
<dbReference type="SUPFAM" id="SSF144232">
    <property type="entry name" value="HIT/MYND zinc finger-like"/>
    <property type="match status" value="1"/>
</dbReference>
<accession>A0AAW0GQZ6</accession>
<comment type="caution">
    <text evidence="6">The sequence shown here is derived from an EMBL/GenBank/DDBJ whole genome shotgun (WGS) entry which is preliminary data.</text>
</comment>
<evidence type="ECO:0000313" key="6">
    <source>
        <dbReference type="EMBL" id="KAK7691981.1"/>
    </source>
</evidence>
<reference evidence="6 7" key="1">
    <citation type="submission" date="2022-09" db="EMBL/GenBank/DDBJ databases">
        <authorList>
            <person name="Palmer J.M."/>
        </authorList>
    </citation>
    <scope>NUCLEOTIDE SEQUENCE [LARGE SCALE GENOMIC DNA]</scope>
    <source>
        <strain evidence="6 7">DSM 7382</strain>
    </source>
</reference>
<dbReference type="AlphaFoldDB" id="A0AAW0GQZ6"/>
<keyword evidence="7" id="KW-1185">Reference proteome</keyword>
<evidence type="ECO:0000256" key="2">
    <source>
        <dbReference type="ARBA" id="ARBA00022771"/>
    </source>
</evidence>
<dbReference type="Gene3D" id="6.10.140.2220">
    <property type="match status" value="1"/>
</dbReference>
<evidence type="ECO:0000256" key="4">
    <source>
        <dbReference type="PROSITE-ProRule" id="PRU00134"/>
    </source>
</evidence>
<dbReference type="Proteomes" id="UP001385951">
    <property type="component" value="Unassembled WGS sequence"/>
</dbReference>
<dbReference type="EMBL" id="JASBNA010000005">
    <property type="protein sequence ID" value="KAK7691981.1"/>
    <property type="molecule type" value="Genomic_DNA"/>
</dbReference>
<protein>
    <recommendedName>
        <fullName evidence="5">MYND-type domain-containing protein</fullName>
    </recommendedName>
</protein>
<sequence length="512" mass="58579">MPLPDNPSETPSLRPFEDLVNNSPRSVAPLLKQFHAYMDPKRYTLADEIHNAIVLNLSNTLDDVLHDFMDTNLPRVLLDIASDPSLYGKYRDNEAAKRYEFHILCSLGHIIRFEGGPVISQAVDNAVSASPKLWKTLWSKAPLLLGRQQTDSEVEDDNSRHNLLGGALVQMGERLYILGGHHSRTGDKSYLGHFMLFAWIMGYKHRFLALKIVNAIVCENPDKNWRSQFFDEALVEQGLVRRFSIATIYELIHPDVTNGDLHEVLVTHHLACKFCHPVLCHEAAIPPKGFTSAMFNITIGCQMNFCMGKTDSQLMLMPGLMTILMLVEQNPEYLNRLKRDKMESMQLIQMCARLFPAAAVSGQYIFVESLGKICSLYTDDYGTDANEDPEYSARLQPMIFPVWRPTLEELQRLPLDSERLVDYSKRVWLRIGRSVGLDPTTENLQENVYLALSGYRHIPLKRCHYRNCFCSSHSPKHTMKMCKGCWRVRYCSAKCQESDWQAGHRELCLSRH</sequence>
<gene>
    <name evidence="6" type="ORF">QCA50_005386</name>
</gene>
<evidence type="ECO:0000313" key="7">
    <source>
        <dbReference type="Proteomes" id="UP001385951"/>
    </source>
</evidence>
<feature type="domain" description="MYND-type" evidence="5">
    <location>
        <begin position="467"/>
        <end position="508"/>
    </location>
</feature>
<proteinExistence type="predicted"/>
<evidence type="ECO:0000256" key="1">
    <source>
        <dbReference type="ARBA" id="ARBA00022723"/>
    </source>
</evidence>
<keyword evidence="2 4" id="KW-0863">Zinc-finger</keyword>